<evidence type="ECO:0000313" key="2">
    <source>
        <dbReference type="EMBL" id="SCV02142.1"/>
    </source>
</evidence>
<dbReference type="AlphaFoldDB" id="A0A1K0K0A1"/>
<name>A0A1K0K0A1_CUPNE</name>
<gene>
    <name evidence="2" type="ORF">CNECB9_930015</name>
</gene>
<evidence type="ECO:0000256" key="1">
    <source>
        <dbReference type="SAM" id="MobiDB-lite"/>
    </source>
</evidence>
<protein>
    <recommendedName>
        <fullName evidence="3">Inovirus Gp2 family protein</fullName>
    </recommendedName>
</protein>
<reference evidence="2" key="1">
    <citation type="submission" date="2016-09" db="EMBL/GenBank/DDBJ databases">
        <authorList>
            <person name="Capua I."/>
            <person name="De Benedictis P."/>
            <person name="Joannis T."/>
            <person name="Lombin L.H."/>
            <person name="Cattoli G."/>
        </authorList>
    </citation>
    <scope>NUCLEOTIDE SEQUENCE</scope>
    <source>
        <strain evidence="2">B9</strain>
    </source>
</reference>
<proteinExistence type="predicted"/>
<dbReference type="EMBL" id="FMSH01000544">
    <property type="protein sequence ID" value="SCV02142.1"/>
    <property type="molecule type" value="Genomic_DNA"/>
</dbReference>
<feature type="region of interest" description="Disordered" evidence="1">
    <location>
        <begin position="317"/>
        <end position="350"/>
    </location>
</feature>
<organism evidence="2">
    <name type="scientific">Cupriavidus necator</name>
    <name type="common">Alcaligenes eutrophus</name>
    <name type="synonym">Ralstonia eutropha</name>
    <dbReference type="NCBI Taxonomy" id="106590"/>
    <lineage>
        <taxon>Bacteria</taxon>
        <taxon>Pseudomonadati</taxon>
        <taxon>Pseudomonadota</taxon>
        <taxon>Betaproteobacteria</taxon>
        <taxon>Burkholderiales</taxon>
        <taxon>Burkholderiaceae</taxon>
        <taxon>Cupriavidus</taxon>
    </lineage>
</organism>
<accession>A0A1K0K0A1</accession>
<sequence length="350" mass="40520">MAFLDGVLETTDAPFDITHPPYGKSCCARSRRLADCFRHFNQLIEICPEGFVYAPDVELFRSCYQSHAKIAECTFQNPKWLRTDALLEAEVFNDFIAYMRKEAARQGVRKAIRDWKYGMTIRQKEKIAKYLRTMPNRTTKLLAVRCELQYREVAQSADDVMVRAIEEGVPALRFEDFGEGELPECRARLDSGVAMRHRDRFLANRYGKDRRLFDSLIGQVWKIEQSEAGVIHHHVLFIFDGQVVKDDLARLEPIFRRWETITDGSGYAHSTHYKKQKWERLGRWHYGYIDTPAALEAMIDDVATYFTKDKQLLRSKPAAKAHTLTKGWPRKPREGGPGRPRGKKWSSIAA</sequence>
<evidence type="ECO:0008006" key="3">
    <source>
        <dbReference type="Google" id="ProtNLM"/>
    </source>
</evidence>